<dbReference type="GO" id="GO:0005634">
    <property type="term" value="C:nucleus"/>
    <property type="evidence" value="ECO:0007669"/>
    <property type="project" value="UniProtKB-SubCell"/>
</dbReference>
<dbReference type="OrthoDB" id="5226580at2759"/>
<dbReference type="PANTHER" id="PTHR31845">
    <property type="entry name" value="FINGER DOMAIN PROTEIN, PUTATIVE-RELATED"/>
    <property type="match status" value="1"/>
</dbReference>
<name>A0A0P7B6P9_9HYPO</name>
<keyword evidence="4" id="KW-0804">Transcription</keyword>
<evidence type="ECO:0000256" key="4">
    <source>
        <dbReference type="ARBA" id="ARBA00023163"/>
    </source>
</evidence>
<evidence type="ECO:0000313" key="7">
    <source>
        <dbReference type="Proteomes" id="UP000050424"/>
    </source>
</evidence>
<evidence type="ECO:0000256" key="2">
    <source>
        <dbReference type="ARBA" id="ARBA00023015"/>
    </source>
</evidence>
<accession>A0A0P7B6P9</accession>
<organism evidence="6 7">
    <name type="scientific">Neonectria ditissima</name>
    <dbReference type="NCBI Taxonomy" id="78410"/>
    <lineage>
        <taxon>Eukaryota</taxon>
        <taxon>Fungi</taxon>
        <taxon>Dikarya</taxon>
        <taxon>Ascomycota</taxon>
        <taxon>Pezizomycotina</taxon>
        <taxon>Sordariomycetes</taxon>
        <taxon>Hypocreomycetidae</taxon>
        <taxon>Hypocreales</taxon>
        <taxon>Nectriaceae</taxon>
        <taxon>Neonectria</taxon>
    </lineage>
</organism>
<keyword evidence="5" id="KW-0539">Nucleus</keyword>
<evidence type="ECO:0008006" key="8">
    <source>
        <dbReference type="Google" id="ProtNLM"/>
    </source>
</evidence>
<dbReference type="EMBL" id="LKCW01000006">
    <property type="protein sequence ID" value="KPM45559.1"/>
    <property type="molecule type" value="Genomic_DNA"/>
</dbReference>
<protein>
    <recommendedName>
        <fullName evidence="8">Transcription factor domain-containing protein</fullName>
    </recommendedName>
</protein>
<evidence type="ECO:0000256" key="3">
    <source>
        <dbReference type="ARBA" id="ARBA00023125"/>
    </source>
</evidence>
<dbReference type="InterPro" id="IPR051089">
    <property type="entry name" value="prtT"/>
</dbReference>
<reference evidence="6 7" key="1">
    <citation type="submission" date="2015-09" db="EMBL/GenBank/DDBJ databases">
        <title>Draft genome of a European isolate of the apple canker pathogen Neonectria ditissima.</title>
        <authorList>
            <person name="Gomez-Cortecero A."/>
            <person name="Harrison R.J."/>
            <person name="Armitage A.D."/>
        </authorList>
    </citation>
    <scope>NUCLEOTIDE SEQUENCE [LARGE SCALE GENOMIC DNA]</scope>
    <source>
        <strain evidence="6 7">R09/05</strain>
    </source>
</reference>
<keyword evidence="2" id="KW-0805">Transcription regulation</keyword>
<evidence type="ECO:0000256" key="1">
    <source>
        <dbReference type="ARBA" id="ARBA00004123"/>
    </source>
</evidence>
<keyword evidence="7" id="KW-1185">Reference proteome</keyword>
<dbReference type="Proteomes" id="UP000050424">
    <property type="component" value="Unassembled WGS sequence"/>
</dbReference>
<proteinExistence type="predicted"/>
<comment type="subcellular location">
    <subcellularLocation>
        <location evidence="1">Nucleus</location>
    </subcellularLocation>
</comment>
<dbReference type="PANTHER" id="PTHR31845:SF32">
    <property type="entry name" value="MISCELLANEOUS ZN(II)2CYS6 TRANSCRIPTION FACTOR (EUROFUNG)-RELATED"/>
    <property type="match status" value="1"/>
</dbReference>
<dbReference type="GO" id="GO:0000976">
    <property type="term" value="F:transcription cis-regulatory region binding"/>
    <property type="evidence" value="ECO:0007669"/>
    <property type="project" value="TreeGrafter"/>
</dbReference>
<evidence type="ECO:0000313" key="6">
    <source>
        <dbReference type="EMBL" id="KPM45559.1"/>
    </source>
</evidence>
<sequence length="387" mass="43584">MAASSQSTQTKLALGETIKKTLTQRIFLDNDPRAATIDLLLGLLTFLAWSHDYILHGNAVSLSRFTQLAMTLVFDLRLNKPLPEHVNMLPIGSTAEHDSHLRHPSRTLEERRAVLGCFVMSSIVSSYFAQIDAMQWTPYMEECLEIVSRGKECSHDELFAYQVRLQRIAGEADEARSTPKVPPAFYISALQHKVDEIKARVSPQLQRDGTFLAHIFHTELSICSLVLSKQSTPDLQRLELLYTCLNTTRLALDHFFEFPIAEYPGTSFPLFTQLARYIVVLYKLSTFKDPIWDTRLARSTVDVVQVVDRLIGNILQAREAFGDESADGLLDKSIRIFKAFRSQCVANLDDGVGGDSEISGTERGARKDGSVPDPFLLDEMWFMDSFS</sequence>
<dbReference type="STRING" id="78410.A0A0P7B6P9"/>
<gene>
    <name evidence="6" type="ORF">AK830_g940</name>
</gene>
<dbReference type="AlphaFoldDB" id="A0A0P7B6P9"/>
<dbReference type="GO" id="GO:0000981">
    <property type="term" value="F:DNA-binding transcription factor activity, RNA polymerase II-specific"/>
    <property type="evidence" value="ECO:0007669"/>
    <property type="project" value="TreeGrafter"/>
</dbReference>
<comment type="caution">
    <text evidence="6">The sequence shown here is derived from an EMBL/GenBank/DDBJ whole genome shotgun (WGS) entry which is preliminary data.</text>
</comment>
<evidence type="ECO:0000256" key="5">
    <source>
        <dbReference type="ARBA" id="ARBA00023242"/>
    </source>
</evidence>
<keyword evidence="3" id="KW-0238">DNA-binding</keyword>